<feature type="region of interest" description="Disordered" evidence="1">
    <location>
        <begin position="152"/>
        <end position="184"/>
    </location>
</feature>
<proteinExistence type="predicted"/>
<evidence type="ECO:0000313" key="2">
    <source>
        <dbReference type="EMBL" id="XAN07035.1"/>
    </source>
</evidence>
<organism evidence="2 3">
    <name type="scientific">Ammonicoccus fulvus</name>
    <dbReference type="NCBI Taxonomy" id="3138240"/>
    <lineage>
        <taxon>Bacteria</taxon>
        <taxon>Bacillati</taxon>
        <taxon>Actinomycetota</taxon>
        <taxon>Actinomycetes</taxon>
        <taxon>Propionibacteriales</taxon>
        <taxon>Propionibacteriaceae</taxon>
        <taxon>Ammonicoccus</taxon>
    </lineage>
</organism>
<gene>
    <name evidence="2" type="ORF">AADG42_06905</name>
</gene>
<keyword evidence="3" id="KW-1185">Reference proteome</keyword>
<evidence type="ECO:0008006" key="4">
    <source>
        <dbReference type="Google" id="ProtNLM"/>
    </source>
</evidence>
<evidence type="ECO:0000256" key="1">
    <source>
        <dbReference type="SAM" id="MobiDB-lite"/>
    </source>
</evidence>
<protein>
    <recommendedName>
        <fullName evidence="4">Phasin domain-containing protein</fullName>
    </recommendedName>
</protein>
<accession>A0ABZ3FMW7</accession>
<evidence type="ECO:0000313" key="3">
    <source>
        <dbReference type="Proteomes" id="UP001442841"/>
    </source>
</evidence>
<dbReference type="EMBL" id="CP154795">
    <property type="protein sequence ID" value="XAN07035.1"/>
    <property type="molecule type" value="Genomic_DNA"/>
</dbReference>
<name>A0ABZ3FMW7_9ACTN</name>
<reference evidence="2 3" key="1">
    <citation type="submission" date="2024-04" db="EMBL/GenBank/DDBJ databases">
        <title>Isolation of an actinomycete strain from pig manure.</title>
        <authorList>
            <person name="Gong T."/>
            <person name="Yu Z."/>
            <person name="An M."/>
            <person name="Wei C."/>
            <person name="Yang W."/>
            <person name="Liu L."/>
        </authorList>
    </citation>
    <scope>NUCLEOTIDE SEQUENCE [LARGE SCALE GENOMIC DNA]</scope>
    <source>
        <strain evidence="2 3">ZF39</strain>
    </source>
</reference>
<dbReference type="Proteomes" id="UP001442841">
    <property type="component" value="Chromosome"/>
</dbReference>
<dbReference type="RefSeq" id="WP_425308486.1">
    <property type="nucleotide sequence ID" value="NZ_CP154795.1"/>
</dbReference>
<feature type="compositionally biased region" description="Basic and acidic residues" evidence="1">
    <location>
        <begin position="161"/>
        <end position="174"/>
    </location>
</feature>
<sequence>MSSISEQYYANAKEAQAKWTEAVKSIFDETKKAFDGQTLAVDANAANERVQQGIDQVFDFWSKAIEFNRDLAKKVADANVEYLNVLQRQAEAAGEQAMARFEEARVRAEKVATQTQDALAKSAAELENSANQVAERATQQFEKNVNAAAEQTVKMSQKVAEQTEKAADEAEKATNRARSSANKA</sequence>